<feature type="chain" id="PRO_5002268586" evidence="9">
    <location>
        <begin position="26"/>
        <end position="547"/>
    </location>
</feature>
<dbReference type="PRINTS" id="PR00465">
    <property type="entry name" value="EP450IV"/>
</dbReference>
<evidence type="ECO:0000256" key="1">
    <source>
        <dbReference type="ARBA" id="ARBA00010617"/>
    </source>
</evidence>
<dbReference type="CDD" id="cd11042">
    <property type="entry name" value="CYP51-like"/>
    <property type="match status" value="1"/>
</dbReference>
<evidence type="ECO:0000313" key="10">
    <source>
        <dbReference type="EMBL" id="KJE95106.1"/>
    </source>
</evidence>
<dbReference type="PANTHER" id="PTHR24304:SF2">
    <property type="entry name" value="24-HYDROXYCHOLESTEROL 7-ALPHA-HYDROXYLASE"/>
    <property type="match status" value="1"/>
</dbReference>
<keyword evidence="11" id="KW-1185">Reference proteome</keyword>
<proteinExistence type="inferred from homology"/>
<dbReference type="PANTHER" id="PTHR24304">
    <property type="entry name" value="CYTOCHROME P450 FAMILY 7"/>
    <property type="match status" value="1"/>
</dbReference>
<reference evidence="11" key="1">
    <citation type="submission" date="2011-02" db="EMBL/GenBank/DDBJ databases">
        <title>The Genome Sequence of Capsaspora owczarzaki ATCC 30864.</title>
        <authorList>
            <person name="Russ C."/>
            <person name="Cuomo C."/>
            <person name="Burger G."/>
            <person name="Gray M.W."/>
            <person name="Holland P.W.H."/>
            <person name="King N."/>
            <person name="Lang F.B.F."/>
            <person name="Roger A.J."/>
            <person name="Ruiz-Trillo I."/>
            <person name="Young S.K."/>
            <person name="Zeng Q."/>
            <person name="Gargeya S."/>
            <person name="Alvarado L."/>
            <person name="Berlin A."/>
            <person name="Chapman S.B."/>
            <person name="Chen Z."/>
            <person name="Freedman E."/>
            <person name="Gellesch M."/>
            <person name="Goldberg J."/>
            <person name="Griggs A."/>
            <person name="Gujja S."/>
            <person name="Heilman E."/>
            <person name="Heiman D."/>
            <person name="Howarth C."/>
            <person name="Mehta T."/>
            <person name="Neiman D."/>
            <person name="Pearson M."/>
            <person name="Roberts A."/>
            <person name="Saif S."/>
            <person name="Shea T."/>
            <person name="Shenoy N."/>
            <person name="Sisk P."/>
            <person name="Stolte C."/>
            <person name="Sykes S."/>
            <person name="White J."/>
            <person name="Yandava C."/>
            <person name="Haas B."/>
            <person name="Nusbaum C."/>
            <person name="Birren B."/>
        </authorList>
    </citation>
    <scope>NUCLEOTIDE SEQUENCE</scope>
    <source>
        <strain evidence="11">ATCC 30864</strain>
    </source>
</reference>
<dbReference type="eggNOG" id="KOG0684">
    <property type="taxonomic scope" value="Eukaryota"/>
</dbReference>
<dbReference type="FunCoup" id="A0A0D2UJ45">
    <property type="interactions" value="120"/>
</dbReference>
<dbReference type="InterPro" id="IPR017972">
    <property type="entry name" value="Cyt_P450_CS"/>
</dbReference>
<feature type="signal peptide" evidence="9">
    <location>
        <begin position="1"/>
        <end position="25"/>
    </location>
</feature>
<dbReference type="InterPro" id="IPR001128">
    <property type="entry name" value="Cyt_P450"/>
</dbReference>
<sequence length="547" mass="61586">MIAATFTQIVGQLWGLFAFIGSASASATSAAGSALAPSGSWTLTAFLVFATFSLAVAYLLKSMLTPPPAKLPPYIPSRIPFLGSAVEFGQDPINFLHNAFKKHGEIFCFKMLGRYCVYLIGSESSGLLFNSKNDLLNAEEVYANLTVPVFGKGVAYDVDNKIFSEQKRMLKTGLTQARLQTYAPLIEEETRQYFARWGQSGEANLFEALAQVIILTASRCLLGEEIRAMLDDSVAGLYHDLDGGFTQEAWMLPSWLPLPSFRKRDRAHLKIKQIFHDIIERRRAVAAASGQDENEDENEDSGAANNKKQDMLQTLMDSTYKDGRPLTNDEIAGMLIGLLLAGQHTSSTTSSWLGFFIARDKAVQDALRREQYEQVGSGSSLHEELPPIENNHLDKFELLDRVLRETLRMRPPILTMMRMSKEAIPYKDFVIPEGTYVCVSPTINHLLDETWDQPMQFKPDRFLTITDRSADESVPVKEKFSYVPFGAGRHRCIGETFAYTQIKTIWSVLLRDFEIELVDNKFPGIDFSTLIHMPKDPYVRYRRRVPL</sequence>
<dbReference type="PROSITE" id="PS00086">
    <property type="entry name" value="CYTOCHROME_P450"/>
    <property type="match status" value="1"/>
</dbReference>
<evidence type="ECO:0000256" key="6">
    <source>
        <dbReference type="RuleBase" id="RU000461"/>
    </source>
</evidence>
<keyword evidence="3 5" id="KW-0479">Metal-binding</keyword>
<dbReference type="Gene3D" id="1.10.630.10">
    <property type="entry name" value="Cytochrome P450"/>
    <property type="match status" value="1"/>
</dbReference>
<evidence type="ECO:0000256" key="5">
    <source>
        <dbReference type="PIRSR" id="PIRSR602403-1"/>
    </source>
</evidence>
<dbReference type="InParanoid" id="A0A0D2UJ45"/>
<dbReference type="PhylomeDB" id="A0A0D2UJ45"/>
<dbReference type="GO" id="GO:0005506">
    <property type="term" value="F:iron ion binding"/>
    <property type="evidence" value="ECO:0007669"/>
    <property type="project" value="InterPro"/>
</dbReference>
<dbReference type="InterPro" id="IPR036396">
    <property type="entry name" value="Cyt_P450_sf"/>
</dbReference>
<dbReference type="InterPro" id="IPR002403">
    <property type="entry name" value="Cyt_P450_E_grp-IV"/>
</dbReference>
<dbReference type="RefSeq" id="XP_004346268.1">
    <property type="nucleotide sequence ID" value="XM_004346218.2"/>
</dbReference>
<comment type="similarity">
    <text evidence="1 6">Belongs to the cytochrome P450 family.</text>
</comment>
<keyword evidence="9" id="KW-0732">Signal</keyword>
<keyword evidence="8" id="KW-0472">Membrane</keyword>
<dbReference type="Pfam" id="PF00067">
    <property type="entry name" value="p450"/>
    <property type="match status" value="1"/>
</dbReference>
<keyword evidence="2 5" id="KW-0349">Heme</keyword>
<dbReference type="InterPro" id="IPR050529">
    <property type="entry name" value="CYP450_sterol_14alpha_dmase"/>
</dbReference>
<keyword evidence="8" id="KW-0812">Transmembrane</keyword>
<feature type="region of interest" description="Disordered" evidence="7">
    <location>
        <begin position="286"/>
        <end position="309"/>
    </location>
</feature>
<organism evidence="10 11">
    <name type="scientific">Capsaspora owczarzaki (strain ATCC 30864)</name>
    <dbReference type="NCBI Taxonomy" id="595528"/>
    <lineage>
        <taxon>Eukaryota</taxon>
        <taxon>Filasterea</taxon>
        <taxon>Capsaspora</taxon>
    </lineage>
</organism>
<dbReference type="STRING" id="595528.A0A0D2UJ45"/>
<dbReference type="AlphaFoldDB" id="A0A0D2UJ45"/>
<dbReference type="EMBL" id="KE346368">
    <property type="protein sequence ID" value="KJE95106.1"/>
    <property type="molecule type" value="Genomic_DNA"/>
</dbReference>
<evidence type="ECO:0000313" key="11">
    <source>
        <dbReference type="Proteomes" id="UP000008743"/>
    </source>
</evidence>
<keyword evidence="6" id="KW-0503">Monooxygenase</keyword>
<dbReference type="GO" id="GO:0004497">
    <property type="term" value="F:monooxygenase activity"/>
    <property type="evidence" value="ECO:0007669"/>
    <property type="project" value="UniProtKB-KW"/>
</dbReference>
<dbReference type="GO" id="GO:0020037">
    <property type="term" value="F:heme binding"/>
    <property type="evidence" value="ECO:0007669"/>
    <property type="project" value="InterPro"/>
</dbReference>
<dbReference type="Proteomes" id="UP000008743">
    <property type="component" value="Unassembled WGS sequence"/>
</dbReference>
<feature type="transmembrane region" description="Helical" evidence="8">
    <location>
        <begin position="41"/>
        <end position="60"/>
    </location>
</feature>
<evidence type="ECO:0000256" key="7">
    <source>
        <dbReference type="SAM" id="MobiDB-lite"/>
    </source>
</evidence>
<dbReference type="OrthoDB" id="1055148at2759"/>
<dbReference type="GO" id="GO:0016705">
    <property type="term" value="F:oxidoreductase activity, acting on paired donors, with incorporation or reduction of molecular oxygen"/>
    <property type="evidence" value="ECO:0007669"/>
    <property type="project" value="InterPro"/>
</dbReference>
<accession>A0A0D2UJ45</accession>
<dbReference type="SUPFAM" id="SSF48264">
    <property type="entry name" value="Cytochrome P450"/>
    <property type="match status" value="1"/>
</dbReference>
<evidence type="ECO:0000256" key="2">
    <source>
        <dbReference type="ARBA" id="ARBA00022617"/>
    </source>
</evidence>
<protein>
    <submittedName>
        <fullName evidence="10">Cytochrome P450</fullName>
    </submittedName>
</protein>
<name>A0A0D2UJ45_CAPO3</name>
<comment type="cofactor">
    <cofactor evidence="5">
        <name>heme</name>
        <dbReference type="ChEBI" id="CHEBI:30413"/>
    </cofactor>
</comment>
<evidence type="ECO:0000256" key="9">
    <source>
        <dbReference type="SAM" id="SignalP"/>
    </source>
</evidence>
<evidence type="ECO:0000256" key="4">
    <source>
        <dbReference type="ARBA" id="ARBA00023004"/>
    </source>
</evidence>
<feature type="binding site" description="axial binding residue" evidence="5">
    <location>
        <position position="492"/>
    </location>
    <ligand>
        <name>heme</name>
        <dbReference type="ChEBI" id="CHEBI:30413"/>
    </ligand>
    <ligandPart>
        <name>Fe</name>
        <dbReference type="ChEBI" id="CHEBI:18248"/>
    </ligandPart>
</feature>
<keyword evidence="4 5" id="KW-0408">Iron</keyword>
<dbReference type="OMA" id="HWFPFVG"/>
<dbReference type="PRINTS" id="PR00385">
    <property type="entry name" value="P450"/>
</dbReference>
<evidence type="ECO:0000256" key="3">
    <source>
        <dbReference type="ARBA" id="ARBA00022723"/>
    </source>
</evidence>
<keyword evidence="6" id="KW-0560">Oxidoreductase</keyword>
<keyword evidence="8" id="KW-1133">Transmembrane helix</keyword>
<evidence type="ECO:0000256" key="8">
    <source>
        <dbReference type="SAM" id="Phobius"/>
    </source>
</evidence>
<gene>
    <name evidence="10" type="ORF">CAOG_005595</name>
</gene>